<organism evidence="10 11">
    <name type="scientific">Rhodovastum atsumiense</name>
    <dbReference type="NCBI Taxonomy" id="504468"/>
    <lineage>
        <taxon>Bacteria</taxon>
        <taxon>Pseudomonadati</taxon>
        <taxon>Pseudomonadota</taxon>
        <taxon>Alphaproteobacteria</taxon>
        <taxon>Acetobacterales</taxon>
        <taxon>Acetobacteraceae</taxon>
        <taxon>Rhodovastum</taxon>
    </lineage>
</organism>
<keyword evidence="11" id="KW-1185">Reference proteome</keyword>
<evidence type="ECO:0000313" key="11">
    <source>
        <dbReference type="Proteomes" id="UP000325255"/>
    </source>
</evidence>
<evidence type="ECO:0000256" key="2">
    <source>
        <dbReference type="ARBA" id="ARBA00006205"/>
    </source>
</evidence>
<dbReference type="InterPro" id="IPR011698">
    <property type="entry name" value="GATase_3"/>
</dbReference>
<reference evidence="10 11" key="1">
    <citation type="submission" date="2019-09" db="EMBL/GenBank/DDBJ databases">
        <title>Genome sequence of Rhodovastum atsumiense, a diverse member of the Acetobacteraceae family of non-sulfur purple photosynthetic bacteria.</title>
        <authorList>
            <person name="Meyer T."/>
            <person name="Kyndt J."/>
        </authorList>
    </citation>
    <scope>NUCLEOTIDE SEQUENCE [LARGE SCALE GENOMIC DNA]</scope>
    <source>
        <strain evidence="10 11">DSM 21279</strain>
    </source>
</reference>
<comment type="function">
    <text evidence="6 7">Catalyzes amidations at positions B, D, E, and G on adenosylcobyrinic A,C-diamide. NH(2) groups are provided by glutamine, and one molecule of ATP is hydrogenolyzed for each amidation.</text>
</comment>
<dbReference type="InterPro" id="IPR033949">
    <property type="entry name" value="CobQ_GATase1"/>
</dbReference>
<keyword evidence="5 7" id="KW-0315">Glutamine amidotransferase</keyword>
<evidence type="ECO:0000259" key="8">
    <source>
        <dbReference type="Pfam" id="PF01656"/>
    </source>
</evidence>
<dbReference type="InterPro" id="IPR004459">
    <property type="entry name" value="CobQ_synth"/>
</dbReference>
<dbReference type="UniPathway" id="UPA00148"/>
<dbReference type="RefSeq" id="WP_150042371.1">
    <property type="nucleotide sequence ID" value="NZ_VWPK01000030.1"/>
</dbReference>
<comment type="pathway">
    <text evidence="1 7">Cofactor biosynthesis; adenosylcobalamin biosynthesis.</text>
</comment>
<dbReference type="GO" id="GO:0015420">
    <property type="term" value="F:ABC-type vitamin B12 transporter activity"/>
    <property type="evidence" value="ECO:0007669"/>
    <property type="project" value="UniProtKB-UniRule"/>
</dbReference>
<dbReference type="GO" id="GO:0003824">
    <property type="term" value="F:catalytic activity"/>
    <property type="evidence" value="ECO:0007669"/>
    <property type="project" value="InterPro"/>
</dbReference>
<evidence type="ECO:0000313" key="10">
    <source>
        <dbReference type="EMBL" id="KAA5610637.1"/>
    </source>
</evidence>
<evidence type="ECO:0000256" key="7">
    <source>
        <dbReference type="HAMAP-Rule" id="MF_00028"/>
    </source>
</evidence>
<name>A0A5M6IRX4_9PROT</name>
<evidence type="ECO:0000256" key="6">
    <source>
        <dbReference type="ARBA" id="ARBA00025166"/>
    </source>
</evidence>
<feature type="domain" description="CobQ/CobB/MinD/ParA nucleotide binding" evidence="8">
    <location>
        <begin position="6"/>
        <end position="231"/>
    </location>
</feature>
<evidence type="ECO:0000256" key="3">
    <source>
        <dbReference type="ARBA" id="ARBA00019833"/>
    </source>
</evidence>
<dbReference type="Gene3D" id="3.40.50.300">
    <property type="entry name" value="P-loop containing nucleotide triphosphate hydrolases"/>
    <property type="match status" value="1"/>
</dbReference>
<dbReference type="PROSITE" id="PS51274">
    <property type="entry name" value="GATASE_COBBQ"/>
    <property type="match status" value="1"/>
</dbReference>
<dbReference type="SUPFAM" id="SSF52540">
    <property type="entry name" value="P-loop containing nucleoside triphosphate hydrolases"/>
    <property type="match status" value="1"/>
</dbReference>
<comment type="similarity">
    <text evidence="2 7">Belongs to the CobB/CobQ family. CobQ subfamily.</text>
</comment>
<comment type="caution">
    <text evidence="10">The sequence shown here is derived from an EMBL/GenBank/DDBJ whole genome shotgun (WGS) entry which is preliminary data.</text>
</comment>
<feature type="active site" description="Nucleophile" evidence="7">
    <location>
        <position position="329"/>
    </location>
</feature>
<dbReference type="PANTHER" id="PTHR21343">
    <property type="entry name" value="DETHIOBIOTIN SYNTHETASE"/>
    <property type="match status" value="1"/>
</dbReference>
<dbReference type="NCBIfam" id="NF001989">
    <property type="entry name" value="PRK00784.1"/>
    <property type="match status" value="1"/>
</dbReference>
<dbReference type="GO" id="GO:0009236">
    <property type="term" value="P:cobalamin biosynthetic process"/>
    <property type="evidence" value="ECO:0007669"/>
    <property type="project" value="UniProtKB-UniRule"/>
</dbReference>
<keyword evidence="4 7" id="KW-0169">Cobalamin biosynthesis</keyword>
<gene>
    <name evidence="7" type="primary">cobQ</name>
    <name evidence="10" type="ORF">F1189_18630</name>
</gene>
<dbReference type="OrthoDB" id="9808302at2"/>
<feature type="domain" description="CobB/CobQ-like glutamine amidotransferase" evidence="9">
    <location>
        <begin position="251"/>
        <end position="432"/>
    </location>
</feature>
<evidence type="ECO:0000256" key="1">
    <source>
        <dbReference type="ARBA" id="ARBA00004953"/>
    </source>
</evidence>
<feature type="active site" evidence="7">
    <location>
        <position position="426"/>
    </location>
</feature>
<dbReference type="AlphaFoldDB" id="A0A5M6IRX4"/>
<dbReference type="HAMAP" id="MF_00028">
    <property type="entry name" value="CobQ"/>
    <property type="match status" value="1"/>
</dbReference>
<protein>
    <recommendedName>
        <fullName evidence="3 7">Cobyric acid synthase</fullName>
    </recommendedName>
</protein>
<sequence>MKALGVLGTGSGAGKSWMTAALCAWLRREGVRVAPFKAQNMSNNAWVTLDGGEMARAQAVQAEACGLLPTVEMNPVLLKPSGGMGSQVIVLGRAEGHCAARDYYGRAERLWQVVADTLETWRSRCDVLVMEGAGSPVELNLMARDIANLRPVRHLDGRWLLVGDIDRGGIFAQLAGTWALLDEADRARCLGAIVNRFRGDASLFPDPQSWLAPYAPGFPVLGTVPLRRDLQPEEEDGFSAADQDRGQGDTLAWVRTPHASNLTDCQPWWDDAGVRGGGAEDAAVLARAPAIVLPGSKNTIADLRWLRARGLDRVIRDAAAAGTLVVGLCGGYQMLGEWLHDPTGVAGDAGDEAGLGLLPVATTFHAAKTLRATEAECDGDRWSAYEIHMGETIATGPCTPLHQVWNDGTPRPEGTQAGRVWGTYLHGWFESPRSRARLATAAGFTDYKPHAVPWAEQRRALYAAMAEHVAAHVNLDPVRRYLGI</sequence>
<dbReference type="EMBL" id="VWPK01000030">
    <property type="protein sequence ID" value="KAA5610637.1"/>
    <property type="molecule type" value="Genomic_DNA"/>
</dbReference>
<dbReference type="InterPro" id="IPR029062">
    <property type="entry name" value="Class_I_gatase-like"/>
</dbReference>
<dbReference type="Gene3D" id="3.40.50.880">
    <property type="match status" value="1"/>
</dbReference>
<dbReference type="SUPFAM" id="SSF52317">
    <property type="entry name" value="Class I glutamine amidotransferase-like"/>
    <property type="match status" value="1"/>
</dbReference>
<dbReference type="Pfam" id="PF07685">
    <property type="entry name" value="GATase_3"/>
    <property type="match status" value="1"/>
</dbReference>
<proteinExistence type="inferred from homology"/>
<dbReference type="InterPro" id="IPR027417">
    <property type="entry name" value="P-loop_NTPase"/>
</dbReference>
<dbReference type="CDD" id="cd01750">
    <property type="entry name" value="GATase1_CobQ"/>
    <property type="match status" value="1"/>
</dbReference>
<dbReference type="InterPro" id="IPR002586">
    <property type="entry name" value="CobQ/CobB/MinD/ParA_Nub-bd_dom"/>
</dbReference>
<dbReference type="NCBIfam" id="TIGR00313">
    <property type="entry name" value="cobQ"/>
    <property type="match status" value="1"/>
</dbReference>
<evidence type="ECO:0000256" key="4">
    <source>
        <dbReference type="ARBA" id="ARBA00022573"/>
    </source>
</evidence>
<dbReference type="Proteomes" id="UP000325255">
    <property type="component" value="Unassembled WGS sequence"/>
</dbReference>
<dbReference type="PANTHER" id="PTHR21343:SF1">
    <property type="entry name" value="COBYRIC ACID SYNTHASE"/>
    <property type="match status" value="1"/>
</dbReference>
<dbReference type="Pfam" id="PF01656">
    <property type="entry name" value="CbiA"/>
    <property type="match status" value="1"/>
</dbReference>
<evidence type="ECO:0000256" key="5">
    <source>
        <dbReference type="ARBA" id="ARBA00022962"/>
    </source>
</evidence>
<evidence type="ECO:0000259" key="9">
    <source>
        <dbReference type="Pfam" id="PF07685"/>
    </source>
</evidence>
<accession>A0A5M6IRX4</accession>